<keyword evidence="1" id="KW-0812">Transmembrane</keyword>
<name>A0A8J2VNJ4_9RHOB</name>
<protein>
    <submittedName>
        <fullName evidence="3">Uncharacterized protein</fullName>
    </submittedName>
</protein>
<reference evidence="3" key="2">
    <citation type="submission" date="2020-09" db="EMBL/GenBank/DDBJ databases">
        <authorList>
            <person name="Sun Q."/>
            <person name="Sedlacek I."/>
        </authorList>
    </citation>
    <scope>NUCLEOTIDE SEQUENCE</scope>
    <source>
        <strain evidence="3">CCM 7684</strain>
    </source>
</reference>
<gene>
    <name evidence="3" type="ORF">GCM10007276_09040</name>
</gene>
<dbReference type="AlphaFoldDB" id="A0A8J2VNJ4"/>
<keyword evidence="4" id="KW-1185">Reference proteome</keyword>
<feature type="signal peptide" evidence="2">
    <location>
        <begin position="1"/>
        <end position="25"/>
    </location>
</feature>
<organism evidence="3 4">
    <name type="scientific">Agaricicola taiwanensis</name>
    <dbReference type="NCBI Taxonomy" id="591372"/>
    <lineage>
        <taxon>Bacteria</taxon>
        <taxon>Pseudomonadati</taxon>
        <taxon>Pseudomonadota</taxon>
        <taxon>Alphaproteobacteria</taxon>
        <taxon>Rhodobacterales</taxon>
        <taxon>Paracoccaceae</taxon>
        <taxon>Agaricicola</taxon>
    </lineage>
</organism>
<evidence type="ECO:0000313" key="4">
    <source>
        <dbReference type="Proteomes" id="UP000602745"/>
    </source>
</evidence>
<sequence>MRTSRFFKSAVAAAMLSAMTLAATAPVEARHGRNGAAALGVAAGAAIALGALGLAASANAAPPPPGVYDAPPPPPGVYLEPPPPPATVYVPAPVYGESPDEAVQACHEGIETAARQQGAYRVHLNRVMNVRPRGDGHRVRAEMTAYYRGYARTSLVTCETADGYLVSARAS</sequence>
<keyword evidence="1" id="KW-0472">Membrane</keyword>
<feature type="transmembrane region" description="Helical" evidence="1">
    <location>
        <begin position="39"/>
        <end position="58"/>
    </location>
</feature>
<dbReference type="RefSeq" id="WP_188408485.1">
    <property type="nucleotide sequence ID" value="NZ_BMCP01000001.1"/>
</dbReference>
<evidence type="ECO:0000256" key="1">
    <source>
        <dbReference type="SAM" id="Phobius"/>
    </source>
</evidence>
<dbReference type="Proteomes" id="UP000602745">
    <property type="component" value="Unassembled WGS sequence"/>
</dbReference>
<keyword evidence="2" id="KW-0732">Signal</keyword>
<evidence type="ECO:0000313" key="3">
    <source>
        <dbReference type="EMBL" id="GGE33900.1"/>
    </source>
</evidence>
<accession>A0A8J2VNJ4</accession>
<feature type="chain" id="PRO_5035260710" evidence="2">
    <location>
        <begin position="26"/>
        <end position="171"/>
    </location>
</feature>
<evidence type="ECO:0000256" key="2">
    <source>
        <dbReference type="SAM" id="SignalP"/>
    </source>
</evidence>
<proteinExistence type="predicted"/>
<comment type="caution">
    <text evidence="3">The sequence shown here is derived from an EMBL/GenBank/DDBJ whole genome shotgun (WGS) entry which is preliminary data.</text>
</comment>
<reference evidence="3" key="1">
    <citation type="journal article" date="2014" name="Int. J. Syst. Evol. Microbiol.">
        <title>Complete genome sequence of Corynebacterium casei LMG S-19264T (=DSM 44701T), isolated from a smear-ripened cheese.</title>
        <authorList>
            <consortium name="US DOE Joint Genome Institute (JGI-PGF)"/>
            <person name="Walter F."/>
            <person name="Albersmeier A."/>
            <person name="Kalinowski J."/>
            <person name="Ruckert C."/>
        </authorList>
    </citation>
    <scope>NUCLEOTIDE SEQUENCE</scope>
    <source>
        <strain evidence="3">CCM 7684</strain>
    </source>
</reference>
<keyword evidence="1" id="KW-1133">Transmembrane helix</keyword>
<dbReference type="EMBL" id="BMCP01000001">
    <property type="protein sequence ID" value="GGE33900.1"/>
    <property type="molecule type" value="Genomic_DNA"/>
</dbReference>